<gene>
    <name evidence="1" type="ORF">D9613_004411</name>
</gene>
<reference evidence="1 2" key="1">
    <citation type="submission" date="2019-12" db="EMBL/GenBank/DDBJ databases">
        <authorList>
            <person name="Floudas D."/>
            <person name="Bentzer J."/>
            <person name="Ahren D."/>
            <person name="Johansson T."/>
            <person name="Persson P."/>
            <person name="Tunlid A."/>
        </authorList>
    </citation>
    <scope>NUCLEOTIDE SEQUENCE [LARGE SCALE GENOMIC DNA]</scope>
    <source>
        <strain evidence="1 2">CBS 102.39</strain>
    </source>
</reference>
<comment type="caution">
    <text evidence="1">The sequence shown here is derived from an EMBL/GenBank/DDBJ whole genome shotgun (WGS) entry which is preliminary data.</text>
</comment>
<organism evidence="1 2">
    <name type="scientific">Agrocybe pediades</name>
    <dbReference type="NCBI Taxonomy" id="84607"/>
    <lineage>
        <taxon>Eukaryota</taxon>
        <taxon>Fungi</taxon>
        <taxon>Dikarya</taxon>
        <taxon>Basidiomycota</taxon>
        <taxon>Agaricomycotina</taxon>
        <taxon>Agaricomycetes</taxon>
        <taxon>Agaricomycetidae</taxon>
        <taxon>Agaricales</taxon>
        <taxon>Agaricineae</taxon>
        <taxon>Strophariaceae</taxon>
        <taxon>Agrocybe</taxon>
    </lineage>
</organism>
<proteinExistence type="predicted"/>
<dbReference type="Proteomes" id="UP000521872">
    <property type="component" value="Unassembled WGS sequence"/>
</dbReference>
<protein>
    <submittedName>
        <fullName evidence="1">Uncharacterized protein</fullName>
    </submittedName>
</protein>
<evidence type="ECO:0000313" key="1">
    <source>
        <dbReference type="EMBL" id="KAF4612457.1"/>
    </source>
</evidence>
<dbReference type="EMBL" id="JAACJL010000057">
    <property type="protein sequence ID" value="KAF4612457.1"/>
    <property type="molecule type" value="Genomic_DNA"/>
</dbReference>
<name>A0A8H4QLB4_9AGAR</name>
<evidence type="ECO:0000313" key="2">
    <source>
        <dbReference type="Proteomes" id="UP000521872"/>
    </source>
</evidence>
<accession>A0A8H4QLB4</accession>
<sequence>MPGLSVTNKSNHSIVVTISNYTNSAKDLAPWAILKVGEVNIFPRDTYEALVIQDPNSEENTRGWYVDCSGAGSENGFLAVIFRGFDQQLGLEGQKTVGFNIRNASGIQGVQAFVSRFNGSGSDSWYNVPTTFGDPANFWARNGREMVAFKDPASGRQKGWYLNTDGGTVNVTFNGFDADLSVSTVGI</sequence>
<dbReference type="AlphaFoldDB" id="A0A8H4QLB4"/>
<keyword evidence="2" id="KW-1185">Reference proteome</keyword>